<reference evidence="1" key="1">
    <citation type="journal article" date="2021" name="Proc. Natl. Acad. Sci. U.S.A.">
        <title>A Catalog of Tens of Thousands of Viruses from Human Metagenomes Reveals Hidden Associations with Chronic Diseases.</title>
        <authorList>
            <person name="Tisza M.J."/>
            <person name="Buck C.B."/>
        </authorList>
    </citation>
    <scope>NUCLEOTIDE SEQUENCE</scope>
    <source>
        <strain evidence="1">CtCNm48</strain>
    </source>
</reference>
<proteinExistence type="predicted"/>
<organism evidence="1">
    <name type="scientific">Siphoviridae sp. ctCNm48</name>
    <dbReference type="NCBI Taxonomy" id="2825377"/>
    <lineage>
        <taxon>Viruses</taxon>
        <taxon>Duplodnaviria</taxon>
        <taxon>Heunggongvirae</taxon>
        <taxon>Uroviricota</taxon>
        <taxon>Caudoviricetes</taxon>
    </lineage>
</organism>
<evidence type="ECO:0000313" key="1">
    <source>
        <dbReference type="EMBL" id="DAF86448.1"/>
    </source>
</evidence>
<name>A0A8S5TW96_9CAUD</name>
<dbReference type="EMBL" id="BK015945">
    <property type="protein sequence ID" value="DAF86448.1"/>
    <property type="molecule type" value="Genomic_DNA"/>
</dbReference>
<protein>
    <submittedName>
        <fullName evidence="1">Uncharacterized protein</fullName>
    </submittedName>
</protein>
<sequence length="45" mass="5411">MGSQVRVLYRAPRKSQFHVKLGLFLCFYRQKVPRFYSLLFLLVTC</sequence>
<accession>A0A8S5TW96</accession>